<dbReference type="PANTHER" id="PTHR11717:SF31">
    <property type="entry name" value="LOW MOLECULAR WEIGHT PROTEIN-TYROSINE-PHOSPHATASE ETP-RELATED"/>
    <property type="match status" value="1"/>
</dbReference>
<organism evidence="6 7">
    <name type="scientific">Kitasatospora cheerisanensis KCTC 2395</name>
    <dbReference type="NCBI Taxonomy" id="1348663"/>
    <lineage>
        <taxon>Bacteria</taxon>
        <taxon>Bacillati</taxon>
        <taxon>Actinomycetota</taxon>
        <taxon>Actinomycetes</taxon>
        <taxon>Kitasatosporales</taxon>
        <taxon>Streptomycetaceae</taxon>
        <taxon>Kitasatospora</taxon>
    </lineage>
</organism>
<dbReference type="SUPFAM" id="SSF52788">
    <property type="entry name" value="Phosphotyrosine protein phosphatases I"/>
    <property type="match status" value="1"/>
</dbReference>
<proteinExistence type="inferred from homology"/>
<evidence type="ECO:0000313" key="7">
    <source>
        <dbReference type="Proteomes" id="UP000027178"/>
    </source>
</evidence>
<dbReference type="GO" id="GO:0004725">
    <property type="term" value="F:protein tyrosine phosphatase activity"/>
    <property type="evidence" value="ECO:0007669"/>
    <property type="project" value="InterPro"/>
</dbReference>
<feature type="active site" description="Nucleophile" evidence="4">
    <location>
        <position position="14"/>
    </location>
</feature>
<dbReference type="AlphaFoldDB" id="A0A066YUN3"/>
<sequence>MTTSPPPRRILTVCLGNYCRSPFAARVLADLGGAAVEVRSAGLAAAWQEAHPEMAAVAAVLGYDLTGHRPTRVSRELIEWADLVLAMDQSVLDRLYALAGPDSTTTMRLYLDHDRDVPDPMGRSAVEFAYCALLIEAGAARHLP</sequence>
<dbReference type="Proteomes" id="UP000027178">
    <property type="component" value="Unassembled WGS sequence"/>
</dbReference>
<dbReference type="eggNOG" id="COG0394">
    <property type="taxonomic scope" value="Bacteria"/>
</dbReference>
<dbReference type="InterPro" id="IPR023485">
    <property type="entry name" value="Ptyr_pPase"/>
</dbReference>
<dbReference type="RefSeq" id="WP_035868328.1">
    <property type="nucleotide sequence ID" value="NZ_KK853997.1"/>
</dbReference>
<evidence type="ECO:0000256" key="3">
    <source>
        <dbReference type="ARBA" id="ARBA00022912"/>
    </source>
</evidence>
<accession>A0A066YUN3</accession>
<dbReference type="InterPro" id="IPR050438">
    <property type="entry name" value="LMW_PTPase"/>
</dbReference>
<dbReference type="InterPro" id="IPR017867">
    <property type="entry name" value="Tyr_phospatase_low_mol_wt"/>
</dbReference>
<reference evidence="6 7" key="1">
    <citation type="submission" date="2014-05" db="EMBL/GenBank/DDBJ databases">
        <title>Draft Genome Sequence of Kitasatospora cheerisanensis KCTC 2395.</title>
        <authorList>
            <person name="Nam D.H."/>
        </authorList>
    </citation>
    <scope>NUCLEOTIDE SEQUENCE [LARGE SCALE GENOMIC DNA]</scope>
    <source>
        <strain evidence="6 7">KCTC 2395</strain>
    </source>
</reference>
<feature type="domain" description="Phosphotyrosine protein phosphatase I" evidence="5">
    <location>
        <begin position="8"/>
        <end position="141"/>
    </location>
</feature>
<keyword evidence="3" id="KW-0904">Protein phosphatase</keyword>
<name>A0A066YUN3_9ACTN</name>
<gene>
    <name evidence="6" type="ORF">KCH_65260</name>
</gene>
<dbReference type="EMBL" id="JNBY01000131">
    <property type="protein sequence ID" value="KDN81806.1"/>
    <property type="molecule type" value="Genomic_DNA"/>
</dbReference>
<comment type="similarity">
    <text evidence="1">Belongs to the low molecular weight phosphotyrosine protein phosphatase family.</text>
</comment>
<dbReference type="PRINTS" id="PR00719">
    <property type="entry name" value="LMWPTPASE"/>
</dbReference>
<dbReference type="PANTHER" id="PTHR11717">
    <property type="entry name" value="LOW MOLECULAR WEIGHT PROTEIN TYROSINE PHOSPHATASE"/>
    <property type="match status" value="1"/>
</dbReference>
<protein>
    <recommendedName>
        <fullName evidence="5">Phosphotyrosine protein phosphatase I domain-containing protein</fullName>
    </recommendedName>
</protein>
<dbReference type="SMART" id="SM00226">
    <property type="entry name" value="LMWPc"/>
    <property type="match status" value="1"/>
</dbReference>
<feature type="active site" description="Proton donor" evidence="4">
    <location>
        <position position="119"/>
    </location>
</feature>
<dbReference type="Pfam" id="PF01451">
    <property type="entry name" value="LMWPc"/>
    <property type="match status" value="1"/>
</dbReference>
<feature type="active site" evidence="4">
    <location>
        <position position="20"/>
    </location>
</feature>
<evidence type="ECO:0000256" key="2">
    <source>
        <dbReference type="ARBA" id="ARBA00022801"/>
    </source>
</evidence>
<dbReference type="InterPro" id="IPR036196">
    <property type="entry name" value="Ptyr_pPase_sf"/>
</dbReference>
<keyword evidence="7" id="KW-1185">Reference proteome</keyword>
<dbReference type="Gene3D" id="3.40.50.2300">
    <property type="match status" value="1"/>
</dbReference>
<dbReference type="HOGENOM" id="CLU_071415_1_1_11"/>
<keyword evidence="2" id="KW-0378">Hydrolase</keyword>
<dbReference type="OrthoDB" id="9784339at2"/>
<evidence type="ECO:0000313" key="6">
    <source>
        <dbReference type="EMBL" id="KDN81806.1"/>
    </source>
</evidence>
<comment type="caution">
    <text evidence="6">The sequence shown here is derived from an EMBL/GenBank/DDBJ whole genome shotgun (WGS) entry which is preliminary data.</text>
</comment>
<evidence type="ECO:0000256" key="1">
    <source>
        <dbReference type="ARBA" id="ARBA00011063"/>
    </source>
</evidence>
<evidence type="ECO:0000259" key="5">
    <source>
        <dbReference type="SMART" id="SM00226"/>
    </source>
</evidence>
<evidence type="ECO:0000256" key="4">
    <source>
        <dbReference type="PIRSR" id="PIRSR617867-1"/>
    </source>
</evidence>
<dbReference type="PATRIC" id="fig|1348663.4.peg.6316"/>